<evidence type="ECO:0000256" key="7">
    <source>
        <dbReference type="ARBA" id="ARBA00023054"/>
    </source>
</evidence>
<feature type="compositionally biased region" description="Polar residues" evidence="10">
    <location>
        <begin position="35"/>
        <end position="44"/>
    </location>
</feature>
<evidence type="ECO:0000313" key="12">
    <source>
        <dbReference type="Proteomes" id="UP001460270"/>
    </source>
</evidence>
<organism evidence="11 12">
    <name type="scientific">Mugilogobius chulae</name>
    <name type="common">yellowstripe goby</name>
    <dbReference type="NCBI Taxonomy" id="88201"/>
    <lineage>
        <taxon>Eukaryota</taxon>
        <taxon>Metazoa</taxon>
        <taxon>Chordata</taxon>
        <taxon>Craniata</taxon>
        <taxon>Vertebrata</taxon>
        <taxon>Euteleostomi</taxon>
        <taxon>Actinopterygii</taxon>
        <taxon>Neopterygii</taxon>
        <taxon>Teleostei</taxon>
        <taxon>Neoteleostei</taxon>
        <taxon>Acanthomorphata</taxon>
        <taxon>Gobiaria</taxon>
        <taxon>Gobiiformes</taxon>
        <taxon>Gobioidei</taxon>
        <taxon>Gobiidae</taxon>
        <taxon>Gobionellinae</taxon>
        <taxon>Mugilogobius</taxon>
    </lineage>
</organism>
<proteinExistence type="inferred from homology"/>
<feature type="compositionally biased region" description="Basic and acidic residues" evidence="10">
    <location>
        <begin position="84"/>
        <end position="96"/>
    </location>
</feature>
<sequence length="299" mass="34867">MSGWAGFSDAELRRLQQTSDSAVQVSSRGRKPASVTRSRQQIQREQALLKSRSESRPGSSPLPPDQQLNSNAAPKTHRAQSKSEPSRTKQEPEIRPESSPGSKPESKPETRPETRPESRPETNEIQNLEMRERSRLELLQIQQKEMEEKNRKKKALLAKTIAEKSKQTRAETVKLQKIQKELQTLDDMVSNDISILRGRIEQASWDYTSARKRYEKAECEFVAAKLELHKRTELKEQLTEHLCAIIQQNELRKAQKLEELMTRLQLQEEEKRRRRRREKRRREKRRGTGRDEREGNNSG</sequence>
<evidence type="ECO:0000256" key="5">
    <source>
        <dbReference type="ARBA" id="ARBA00022490"/>
    </source>
</evidence>
<comment type="subcellular location">
    <subcellularLocation>
        <location evidence="1">Cytoplasm</location>
    </subcellularLocation>
    <subcellularLocation>
        <location evidence="2">Golgi apparatus</location>
    </subcellularLocation>
</comment>
<dbReference type="Proteomes" id="UP001460270">
    <property type="component" value="Unassembled WGS sequence"/>
</dbReference>
<evidence type="ECO:0000256" key="3">
    <source>
        <dbReference type="ARBA" id="ARBA00005599"/>
    </source>
</evidence>
<name>A0AAW0MZ85_9GOBI</name>
<evidence type="ECO:0000256" key="2">
    <source>
        <dbReference type="ARBA" id="ARBA00004555"/>
    </source>
</evidence>
<evidence type="ECO:0000256" key="1">
    <source>
        <dbReference type="ARBA" id="ARBA00004496"/>
    </source>
</evidence>
<dbReference type="InterPro" id="IPR007033">
    <property type="entry name" value="GORAB"/>
</dbReference>
<evidence type="ECO:0000256" key="4">
    <source>
        <dbReference type="ARBA" id="ARBA00014130"/>
    </source>
</evidence>
<feature type="compositionally biased region" description="Basic and acidic residues" evidence="10">
    <location>
        <begin position="104"/>
        <end position="122"/>
    </location>
</feature>
<gene>
    <name evidence="11" type="ORF">WMY93_024306</name>
</gene>
<accession>A0AAW0MZ85</accession>
<dbReference type="EMBL" id="JBBPFD010000018">
    <property type="protein sequence ID" value="KAK7888746.1"/>
    <property type="molecule type" value="Genomic_DNA"/>
</dbReference>
<evidence type="ECO:0000256" key="6">
    <source>
        <dbReference type="ARBA" id="ARBA00023034"/>
    </source>
</evidence>
<feature type="compositionally biased region" description="Basic residues" evidence="10">
    <location>
        <begin position="272"/>
        <end position="285"/>
    </location>
</feature>
<dbReference type="GO" id="GO:1905515">
    <property type="term" value="P:non-motile cilium assembly"/>
    <property type="evidence" value="ECO:0007669"/>
    <property type="project" value="TreeGrafter"/>
</dbReference>
<evidence type="ECO:0000256" key="10">
    <source>
        <dbReference type="SAM" id="MobiDB-lite"/>
    </source>
</evidence>
<evidence type="ECO:0000256" key="9">
    <source>
        <dbReference type="ARBA" id="ARBA00033032"/>
    </source>
</evidence>
<dbReference type="PANTHER" id="PTHR21470">
    <property type="entry name" value="RAB6-INTERACTING PROTEIN GORAB"/>
    <property type="match status" value="1"/>
</dbReference>
<evidence type="ECO:0000313" key="11">
    <source>
        <dbReference type="EMBL" id="KAK7888746.1"/>
    </source>
</evidence>
<evidence type="ECO:0000256" key="8">
    <source>
        <dbReference type="ARBA" id="ARBA00032512"/>
    </source>
</evidence>
<comment type="caution">
    <text evidence="11">The sequence shown here is derived from an EMBL/GenBank/DDBJ whole genome shotgun (WGS) entry which is preliminary data.</text>
</comment>
<keyword evidence="5" id="KW-0963">Cytoplasm</keyword>
<dbReference type="Pfam" id="PF04949">
    <property type="entry name" value="Transcrip_act"/>
    <property type="match status" value="1"/>
</dbReference>
<comment type="similarity">
    <text evidence="3">Belongs to the GORAB family.</text>
</comment>
<keyword evidence="6" id="KW-0333">Golgi apparatus</keyword>
<reference evidence="12" key="1">
    <citation type="submission" date="2024-04" db="EMBL/GenBank/DDBJ databases">
        <title>Salinicola lusitanus LLJ914,a marine bacterium isolated from the Okinawa Trough.</title>
        <authorList>
            <person name="Li J."/>
        </authorList>
    </citation>
    <scope>NUCLEOTIDE SEQUENCE [LARGE SCALE GENOMIC DNA]</scope>
</reference>
<feature type="compositionally biased region" description="Basic and acidic residues" evidence="10">
    <location>
        <begin position="286"/>
        <end position="299"/>
    </location>
</feature>
<keyword evidence="12" id="KW-1185">Reference proteome</keyword>
<dbReference type="GO" id="GO:0005794">
    <property type="term" value="C:Golgi apparatus"/>
    <property type="evidence" value="ECO:0007669"/>
    <property type="project" value="UniProtKB-SubCell"/>
</dbReference>
<feature type="region of interest" description="Disordered" evidence="10">
    <location>
        <begin position="268"/>
        <end position="299"/>
    </location>
</feature>
<dbReference type="AlphaFoldDB" id="A0AAW0MZ85"/>
<dbReference type="PANTHER" id="PTHR21470:SF2">
    <property type="entry name" value="RAB6-INTERACTING GOLGIN"/>
    <property type="match status" value="1"/>
</dbReference>
<feature type="region of interest" description="Disordered" evidence="10">
    <location>
        <begin position="15"/>
        <end position="131"/>
    </location>
</feature>
<keyword evidence="7" id="KW-0175">Coiled coil</keyword>
<protein>
    <recommendedName>
        <fullName evidence="4">RAB6-interacting golgin</fullName>
    </recommendedName>
    <alternativeName>
        <fullName evidence="9">N-terminal kinase-like-binding protein 1</fullName>
    </alternativeName>
    <alternativeName>
        <fullName evidence="8">SCY1-like 1-binding protein 1</fullName>
    </alternativeName>
</protein>
<feature type="compositionally biased region" description="Polar residues" evidence="10">
    <location>
        <begin position="15"/>
        <end position="27"/>
    </location>
</feature>